<gene>
    <name evidence="1" type="ORF">CPELLU_LOCUS21961</name>
</gene>
<organism evidence="1 2">
    <name type="scientific">Cetraspora pellucida</name>
    <dbReference type="NCBI Taxonomy" id="1433469"/>
    <lineage>
        <taxon>Eukaryota</taxon>
        <taxon>Fungi</taxon>
        <taxon>Fungi incertae sedis</taxon>
        <taxon>Mucoromycota</taxon>
        <taxon>Glomeromycotina</taxon>
        <taxon>Glomeromycetes</taxon>
        <taxon>Diversisporales</taxon>
        <taxon>Gigasporaceae</taxon>
        <taxon>Cetraspora</taxon>
    </lineage>
</organism>
<dbReference type="Proteomes" id="UP000789759">
    <property type="component" value="Unassembled WGS sequence"/>
</dbReference>
<dbReference type="AlphaFoldDB" id="A0A9N9PMC2"/>
<sequence length="73" mass="8728">LLQNCKSKASNNEDYQIEFEFDNNKINYNNITTIFNKKEIIVDFDYNNKIKITIDAKKINVNKFTETKELVYK</sequence>
<name>A0A9N9PMC2_9GLOM</name>
<evidence type="ECO:0000313" key="1">
    <source>
        <dbReference type="EMBL" id="CAG8840054.1"/>
    </source>
</evidence>
<protein>
    <submittedName>
        <fullName evidence="1">934_t:CDS:1</fullName>
    </submittedName>
</protein>
<feature type="non-terminal residue" evidence="1">
    <location>
        <position position="1"/>
    </location>
</feature>
<evidence type="ECO:0000313" key="2">
    <source>
        <dbReference type="Proteomes" id="UP000789759"/>
    </source>
</evidence>
<comment type="caution">
    <text evidence="1">The sequence shown here is derived from an EMBL/GenBank/DDBJ whole genome shotgun (WGS) entry which is preliminary data.</text>
</comment>
<keyword evidence="2" id="KW-1185">Reference proteome</keyword>
<feature type="non-terminal residue" evidence="1">
    <location>
        <position position="73"/>
    </location>
</feature>
<dbReference type="EMBL" id="CAJVQA010089055">
    <property type="protein sequence ID" value="CAG8840054.1"/>
    <property type="molecule type" value="Genomic_DNA"/>
</dbReference>
<reference evidence="1" key="1">
    <citation type="submission" date="2021-06" db="EMBL/GenBank/DDBJ databases">
        <authorList>
            <person name="Kallberg Y."/>
            <person name="Tangrot J."/>
            <person name="Rosling A."/>
        </authorList>
    </citation>
    <scope>NUCLEOTIDE SEQUENCE</scope>
    <source>
        <strain evidence="1">FL966</strain>
    </source>
</reference>
<proteinExistence type="predicted"/>
<accession>A0A9N9PMC2</accession>